<dbReference type="SUPFAM" id="SSF48208">
    <property type="entry name" value="Six-hairpin glycosidases"/>
    <property type="match status" value="1"/>
</dbReference>
<gene>
    <name evidence="5" type="ORF">GCM10011416_01680</name>
</gene>
<dbReference type="InterPro" id="IPR013320">
    <property type="entry name" value="ConA-like_dom_sf"/>
</dbReference>
<keyword evidence="1" id="KW-0732">Signal</keyword>
<accession>A0A917HTN5</accession>
<reference evidence="5" key="2">
    <citation type="submission" date="2020-09" db="EMBL/GenBank/DDBJ databases">
        <authorList>
            <person name="Sun Q."/>
            <person name="Zhou Y."/>
        </authorList>
    </citation>
    <scope>NUCLEOTIDE SEQUENCE</scope>
    <source>
        <strain evidence="5">CGMCC 1.15763</strain>
    </source>
</reference>
<dbReference type="Pfam" id="PF07944">
    <property type="entry name" value="Beta-AFase-like_GH127_cat"/>
    <property type="match status" value="1"/>
</dbReference>
<feature type="chain" id="PRO_5037816748" description="DUF1680 family protein" evidence="1">
    <location>
        <begin position="24"/>
        <end position="1019"/>
    </location>
</feature>
<evidence type="ECO:0000259" key="3">
    <source>
        <dbReference type="Pfam" id="PF07944"/>
    </source>
</evidence>
<dbReference type="EMBL" id="BMJW01000001">
    <property type="protein sequence ID" value="GGG88967.1"/>
    <property type="molecule type" value="Genomic_DNA"/>
</dbReference>
<keyword evidence="6" id="KW-1185">Reference proteome</keyword>
<dbReference type="RefSeq" id="WP_188597380.1">
    <property type="nucleotide sequence ID" value="NZ_BMJW01000001.1"/>
</dbReference>
<dbReference type="PANTHER" id="PTHR31151">
    <property type="entry name" value="PROLINE-TRNA LIGASE (DUF1680)"/>
    <property type="match status" value="1"/>
</dbReference>
<evidence type="ECO:0008006" key="7">
    <source>
        <dbReference type="Google" id="ProtNLM"/>
    </source>
</evidence>
<comment type="caution">
    <text evidence="5">The sequence shown here is derived from an EMBL/GenBank/DDBJ whole genome shotgun (WGS) entry which is preliminary data.</text>
</comment>
<dbReference type="InterPro" id="IPR011081">
    <property type="entry name" value="Big_4"/>
</dbReference>
<evidence type="ECO:0000313" key="6">
    <source>
        <dbReference type="Proteomes" id="UP000633278"/>
    </source>
</evidence>
<dbReference type="Pfam" id="PF13385">
    <property type="entry name" value="Laminin_G_3"/>
    <property type="match status" value="1"/>
</dbReference>
<feature type="domain" description="Non-reducing end beta-L-arabinofuranosidase-like GH127 middle" evidence="4">
    <location>
        <begin position="844"/>
        <end position="935"/>
    </location>
</feature>
<dbReference type="SUPFAM" id="SSF49899">
    <property type="entry name" value="Concanavalin A-like lectins/glucanases"/>
    <property type="match status" value="1"/>
</dbReference>
<sequence>MTRTHKFLISLLLCCFVFSFSRAQTQNGDQILDGIGETGLIARYLFDGNAKDWSRNNLHGTLQGSNMSFVTDAKFGQVLSLSGAAKDYVLLPSEAIAAEESLTIVGWVYMSSTQPDQYLFDVGKNTKSHFSVVPIGTKKKIGFQSRITANANEVYSTHSASLLPNQWSHIAVVLNIPTSTMSTYINGVLVAENREVSLDLKQVFYNNNNKNKFYIGKSLIGKAPNLKAKLHDLRIYRIPLNSKQIFRIHRNGLNSDATVVNEKKGPVDDLPVFSVNTPQLYNQYLIDIPNIHVETEVGFLPRLPRYVDAVYGNGIRDVPARVIWPAPKDNHDVLKAGDYTIIGFVPGTNLRPKAFVKVKAVKAAKTPNRSLEVFSLDAVSLNTDVYGRETKFIENRTKFITTLSKTNPDDFLYMFRNAFGQEQPKGAVALGVWDTQETKLRGHATGHYLTAIAQAYASTAYDISLQNNFAKKMNYMINVLFKLSKLSGQPVKKGGTFVADPNAVPPGSGKSDFDSDLSIEGIRTDYWNWGKGFISAYPPDQFIMLEKGAIYGTQKTKIWAPYYTLHKILAGLLDVYEVNGNPKALEVAKGMGDWVAARLAQLPTETLIKMWNTYIAGEFGGMNEVMARLYRVTNEQRYLDGAKLFDNIKVFYGDATHSHGLAKNVDTFRGLHANQHIPQILGALEMYRDSGASAYFRIADNFWNKATNDYMYSIGGVAGARNPANAECFISQPATLYENGLSSGGQNETCATYNMLKLTKNLFLFDQRTELMDYYERGLYNHILASVAEDSPANTYHVPLRPGSVKHFGNPEMKGFTCCNGTALESSTKLQNSIYFKSIDNNALYVNLFVPSSLTWKAKNIIIHQTTAFPKEDHSKLTIEGNGKFDLKIRVPQWATKGFFVTINGKKQETKTSPGSYLSLNRSWKSGDTVELRMPFDFHLSPVMDQQNIASLFYGPILLVAQEPAPRTTWRKVSLDANNLGKSIKPQAEKLNFSINGVLYKPFYDTYGRHSVYLDVRLK</sequence>
<dbReference type="AlphaFoldDB" id="A0A917HTN5"/>
<dbReference type="Pfam" id="PF07532">
    <property type="entry name" value="Big_4"/>
    <property type="match status" value="1"/>
</dbReference>
<organism evidence="5 6">
    <name type="scientific">Polaribacter pacificus</name>
    <dbReference type="NCBI Taxonomy" id="1775173"/>
    <lineage>
        <taxon>Bacteria</taxon>
        <taxon>Pseudomonadati</taxon>
        <taxon>Bacteroidota</taxon>
        <taxon>Flavobacteriia</taxon>
        <taxon>Flavobacteriales</taxon>
        <taxon>Flavobacteriaceae</taxon>
    </lineage>
</organism>
<dbReference type="Pfam" id="PF20736">
    <property type="entry name" value="Glyco_hydro127M"/>
    <property type="match status" value="1"/>
</dbReference>
<feature type="domain" description="Non-reducing end beta-L-arabinofuranosidase-like GH127 catalytic" evidence="3">
    <location>
        <begin position="391"/>
        <end position="831"/>
    </location>
</feature>
<reference evidence="5" key="1">
    <citation type="journal article" date="2014" name="Int. J. Syst. Evol. Microbiol.">
        <title>Complete genome sequence of Corynebacterium casei LMG S-19264T (=DSM 44701T), isolated from a smear-ripened cheese.</title>
        <authorList>
            <consortium name="US DOE Joint Genome Institute (JGI-PGF)"/>
            <person name="Walter F."/>
            <person name="Albersmeier A."/>
            <person name="Kalinowski J."/>
            <person name="Ruckert C."/>
        </authorList>
    </citation>
    <scope>NUCLEOTIDE SEQUENCE</scope>
    <source>
        <strain evidence="5">CGMCC 1.15763</strain>
    </source>
</reference>
<protein>
    <recommendedName>
        <fullName evidence="7">DUF1680 family protein</fullName>
    </recommendedName>
</protein>
<evidence type="ECO:0000313" key="5">
    <source>
        <dbReference type="EMBL" id="GGG88967.1"/>
    </source>
</evidence>
<dbReference type="Proteomes" id="UP000633278">
    <property type="component" value="Unassembled WGS sequence"/>
</dbReference>
<dbReference type="GO" id="GO:0005975">
    <property type="term" value="P:carbohydrate metabolic process"/>
    <property type="evidence" value="ECO:0007669"/>
    <property type="project" value="InterPro"/>
</dbReference>
<evidence type="ECO:0000259" key="4">
    <source>
        <dbReference type="Pfam" id="PF20736"/>
    </source>
</evidence>
<dbReference type="PANTHER" id="PTHR31151:SF0">
    <property type="entry name" value="PROLINE-TRNA LIGASE (DUF1680)"/>
    <property type="match status" value="1"/>
</dbReference>
<dbReference type="InterPro" id="IPR008928">
    <property type="entry name" value="6-hairpin_glycosidase_sf"/>
</dbReference>
<dbReference type="Gene3D" id="2.60.120.200">
    <property type="match status" value="1"/>
</dbReference>
<dbReference type="InterPro" id="IPR049046">
    <property type="entry name" value="Beta-AFase-like_GH127_middle"/>
</dbReference>
<feature type="domain" description="Bacterial Ig-like" evidence="2">
    <location>
        <begin position="290"/>
        <end position="347"/>
    </location>
</feature>
<evidence type="ECO:0000256" key="1">
    <source>
        <dbReference type="SAM" id="SignalP"/>
    </source>
</evidence>
<evidence type="ECO:0000259" key="2">
    <source>
        <dbReference type="Pfam" id="PF07532"/>
    </source>
</evidence>
<dbReference type="GO" id="GO:0004553">
    <property type="term" value="F:hydrolase activity, hydrolyzing O-glycosyl compounds"/>
    <property type="evidence" value="ECO:0007669"/>
    <property type="project" value="UniProtKB-ARBA"/>
</dbReference>
<feature type="signal peptide" evidence="1">
    <location>
        <begin position="1"/>
        <end position="23"/>
    </location>
</feature>
<proteinExistence type="predicted"/>
<dbReference type="InterPro" id="IPR012878">
    <property type="entry name" value="Beta-AFase-like_GH127_cat"/>
</dbReference>
<name>A0A917HTN5_9FLAO</name>